<dbReference type="Proteomes" id="UP001295463">
    <property type="component" value="Chromosome"/>
</dbReference>
<name>A0ABN8HIY0_9BACT</name>
<evidence type="ECO:0000313" key="4">
    <source>
        <dbReference type="Proteomes" id="UP001295463"/>
    </source>
</evidence>
<dbReference type="EMBL" id="OW150024">
    <property type="protein sequence ID" value="CAH2031233.1"/>
    <property type="molecule type" value="Genomic_DNA"/>
</dbReference>
<organism evidence="3 4">
    <name type="scientific">Trichlorobacter ammonificans</name>
    <dbReference type="NCBI Taxonomy" id="2916410"/>
    <lineage>
        <taxon>Bacteria</taxon>
        <taxon>Pseudomonadati</taxon>
        <taxon>Thermodesulfobacteriota</taxon>
        <taxon>Desulfuromonadia</taxon>
        <taxon>Geobacterales</taxon>
        <taxon>Geobacteraceae</taxon>
        <taxon>Trichlorobacter</taxon>
    </lineage>
</organism>
<sequence>MAMKLLSLFACLLLMSTVTVQAAGTPPLPKGYLNWQKSVRKVDNDKKSLFYGIHYIYADAKAMKGYRAGNKFPEGSRIVIEHFTIKDTPTGPVEGSKNMVVLMQKNARYKSTGGWLYAGYTAHGKPSGLDPVKNCFECHLKDAAARDYVFSGIADFK</sequence>
<keyword evidence="4" id="KW-1185">Reference proteome</keyword>
<reference evidence="3 4" key="1">
    <citation type="submission" date="2022-03" db="EMBL/GenBank/DDBJ databases">
        <authorList>
            <person name="Koch H."/>
        </authorList>
    </citation>
    <scope>NUCLEOTIDE SEQUENCE [LARGE SCALE GENOMIC DNA]</scope>
    <source>
        <strain evidence="3 4">G1</strain>
    </source>
</reference>
<dbReference type="InterPro" id="IPR038142">
    <property type="entry name" value="Cytochrome_P460_sp"/>
</dbReference>
<dbReference type="CDD" id="cd20752">
    <property type="entry name" value="cyt_c'_beta"/>
    <property type="match status" value="1"/>
</dbReference>
<evidence type="ECO:0000259" key="2">
    <source>
        <dbReference type="Pfam" id="PF16694"/>
    </source>
</evidence>
<dbReference type="Gene3D" id="3.50.70.20">
    <property type="entry name" value="Cytochrome P460"/>
    <property type="match status" value="1"/>
</dbReference>
<protein>
    <submittedName>
        <fullName evidence="3">Cytochrome_P460 domain-containing protein</fullName>
    </submittedName>
</protein>
<feature type="signal peptide" evidence="1">
    <location>
        <begin position="1"/>
        <end position="22"/>
    </location>
</feature>
<accession>A0ABN8HIY0</accession>
<proteinExistence type="predicted"/>
<gene>
    <name evidence="3" type="ORF">GEAMG1_1403</name>
</gene>
<feature type="domain" description="Cytochrome P460" evidence="2">
    <location>
        <begin position="29"/>
        <end position="151"/>
    </location>
</feature>
<dbReference type="InterPro" id="IPR032033">
    <property type="entry name" value="Cytochrome_P460"/>
</dbReference>
<dbReference type="Pfam" id="PF16694">
    <property type="entry name" value="Cytochrome_P460"/>
    <property type="match status" value="1"/>
</dbReference>
<evidence type="ECO:0000256" key="1">
    <source>
        <dbReference type="SAM" id="SignalP"/>
    </source>
</evidence>
<evidence type="ECO:0000313" key="3">
    <source>
        <dbReference type="EMBL" id="CAH2031233.1"/>
    </source>
</evidence>
<keyword evidence="1" id="KW-0732">Signal</keyword>
<feature type="chain" id="PRO_5047322957" evidence="1">
    <location>
        <begin position="23"/>
        <end position="157"/>
    </location>
</feature>